<keyword evidence="10" id="KW-1185">Reference proteome</keyword>
<gene>
    <name evidence="9" type="ORF">EC9_41820</name>
</gene>
<dbReference type="Pfam" id="PF07635">
    <property type="entry name" value="PSCyt1"/>
    <property type="match status" value="1"/>
</dbReference>
<dbReference type="EMBL" id="CP036261">
    <property type="protein sequence ID" value="QDS89980.1"/>
    <property type="molecule type" value="Genomic_DNA"/>
</dbReference>
<evidence type="ECO:0000256" key="6">
    <source>
        <dbReference type="SAM" id="Coils"/>
    </source>
</evidence>
<feature type="signal peptide" evidence="7">
    <location>
        <begin position="1"/>
        <end position="16"/>
    </location>
</feature>
<dbReference type="KEGG" id="ruv:EC9_41820"/>
<reference evidence="9 10" key="1">
    <citation type="submission" date="2019-02" db="EMBL/GenBank/DDBJ databases">
        <title>Deep-cultivation of Planctomycetes and their phenomic and genomic characterization uncovers novel biology.</title>
        <authorList>
            <person name="Wiegand S."/>
            <person name="Jogler M."/>
            <person name="Boedeker C."/>
            <person name="Pinto D."/>
            <person name="Vollmers J."/>
            <person name="Rivas-Marin E."/>
            <person name="Kohn T."/>
            <person name="Peeters S.H."/>
            <person name="Heuer A."/>
            <person name="Rast P."/>
            <person name="Oberbeckmann S."/>
            <person name="Bunk B."/>
            <person name="Jeske O."/>
            <person name="Meyerdierks A."/>
            <person name="Storesund J.E."/>
            <person name="Kallscheuer N."/>
            <person name="Luecker S."/>
            <person name="Lage O.M."/>
            <person name="Pohl T."/>
            <person name="Merkel B.J."/>
            <person name="Hornburger P."/>
            <person name="Mueller R.-W."/>
            <person name="Bruemmer F."/>
            <person name="Labrenz M."/>
            <person name="Spormann A.M."/>
            <person name="Op den Camp H."/>
            <person name="Overmann J."/>
            <person name="Amann R."/>
            <person name="Jetten M.S.M."/>
            <person name="Mascher T."/>
            <person name="Medema M.H."/>
            <person name="Devos D.P."/>
            <person name="Kaster A.-K."/>
            <person name="Ovreas L."/>
            <person name="Rohde M."/>
            <person name="Galperin M.Y."/>
            <person name="Jogler C."/>
        </authorList>
    </citation>
    <scope>NUCLEOTIDE SEQUENCE [LARGE SCALE GENOMIC DNA]</scope>
    <source>
        <strain evidence="9 10">EC9</strain>
    </source>
</reference>
<dbReference type="Pfam" id="PF07587">
    <property type="entry name" value="PSD1"/>
    <property type="match status" value="1"/>
</dbReference>
<dbReference type="SMART" id="SM00560">
    <property type="entry name" value="LamGL"/>
    <property type="match status" value="1"/>
</dbReference>
<dbReference type="InterPro" id="IPR013320">
    <property type="entry name" value="ConA-like_dom_sf"/>
</dbReference>
<dbReference type="PANTHER" id="PTHR35889:SF3">
    <property type="entry name" value="F-BOX DOMAIN-CONTAINING PROTEIN"/>
    <property type="match status" value="1"/>
</dbReference>
<dbReference type="GO" id="GO:0020037">
    <property type="term" value="F:heme binding"/>
    <property type="evidence" value="ECO:0007669"/>
    <property type="project" value="InterPro"/>
</dbReference>
<dbReference type="InterPro" id="IPR022655">
    <property type="entry name" value="DUF1553"/>
</dbReference>
<dbReference type="Pfam" id="PF13385">
    <property type="entry name" value="Laminin_G_3"/>
    <property type="match status" value="1"/>
</dbReference>
<dbReference type="GO" id="GO:0046872">
    <property type="term" value="F:metal ion binding"/>
    <property type="evidence" value="ECO:0007669"/>
    <property type="project" value="UniProtKB-KW"/>
</dbReference>
<proteinExistence type="predicted"/>
<evidence type="ECO:0000256" key="4">
    <source>
        <dbReference type="ARBA" id="ARBA00023157"/>
    </source>
</evidence>
<dbReference type="PANTHER" id="PTHR35889">
    <property type="entry name" value="CYCLOINULO-OLIGOSACCHARIDE FRUCTANOTRANSFERASE-RELATED"/>
    <property type="match status" value="1"/>
</dbReference>
<evidence type="ECO:0000313" key="9">
    <source>
        <dbReference type="EMBL" id="QDS89980.1"/>
    </source>
</evidence>
<dbReference type="PROSITE" id="PS51007">
    <property type="entry name" value="CYTC"/>
    <property type="match status" value="1"/>
</dbReference>
<dbReference type="InterPro" id="IPR011429">
    <property type="entry name" value="Cyt_c_Planctomycete-type"/>
</dbReference>
<evidence type="ECO:0000256" key="5">
    <source>
        <dbReference type="PROSITE-ProRule" id="PRU00433"/>
    </source>
</evidence>
<evidence type="ECO:0000256" key="1">
    <source>
        <dbReference type="ARBA" id="ARBA00022723"/>
    </source>
</evidence>
<evidence type="ECO:0000256" key="3">
    <source>
        <dbReference type="ARBA" id="ARBA00023004"/>
    </source>
</evidence>
<dbReference type="OrthoDB" id="127107at2"/>
<sequence precursor="true">MRKASTCCFFWSTVWAAVLLTGSSSIQELSAEENEEAGIRFFEQKIRPVLVEHCYSCHASDSNPLQAGLQVDSKAGLLLGGDSGEAIVPGKPDESLLIETLRYDDSTYQMPPKGKLADSVIADFEKWVAMGAPDPRTEEMGQLRKEFDIDSRRDFWSFVVPQRATLPEIKDSDWPQQTLDHFILAKIEAAGLTPAPPADRRTLIRRVSLDLTGIPPTYEQTERFVADPDPQAYKNLVDDLLASQHYGERWGRHWLDVVRYAEDNVNMGEHNGPYPNAYRYRDWVVAALNDDVPYDEFIRRQLATDFLEQTGREDLPALGLLGMSPQYHKELKLSQLTLESQYADEWEDRVDVISRGLLGLTVACARCHDHKYDPISAKDYYALAGVFASIRQTTRPLISDEAIAASQPARDQVAALQAETKEIQKQLKTLEAKVKKGTQTERAALDAEAKKLREQITQKRLTIDRIQSTTPNFEIPVADAVTEEQVRIEPLSESHQKIVFYPEKPRDLPVFIRGNVSTPGDPAPRGFLEVLSPDASQAFQQGSGRLELADAIVSRDNPLAARVIVNRVWLWHFGEGLVDSPSNFGLMGSLPSHPELLDDLAVRFMDAGWSLKWLHREIVLSATYQQASIVSSIAEADKVDPENRLLSRFNRLRIDAEAFHDTLLFAGDSYDLTLGGPSAEIDSAKFLRRAIYAKISRQSPSQYLQVFDFPDPTIHAERRGETTTALQQLFVMNSEFAKAQAVRLAQRIDSEDPETRVREVHRLLFARDPTAEELRLGKAYLAAGTDHSTPQLHHPPRFAGRRISAKMPQLGESYSVEMWIKNELPNDKRPVTGYFFSRGNADSPYVDGDHLGIGGSNTPNSPGRLLFFNGNGARVSILGRSVLAPHQWHHVVMVREGANVRVYLNGNAKPELVGNASPVFDAAVGQMFIAGRSDNFANFEGQIASVAVYNRVLSEAEIGHHFQAAEFENEDVRFADYSHAILDGQPAAYWPLYESKRLPQVIRDVATGMHDATYEAATKNAYAVPNRWIYYCHALLCSNELLYVD</sequence>
<dbReference type="AlphaFoldDB" id="A0A517M536"/>
<evidence type="ECO:0000259" key="8">
    <source>
        <dbReference type="PROSITE" id="PS51007"/>
    </source>
</evidence>
<dbReference type="SUPFAM" id="SSF49899">
    <property type="entry name" value="Concanavalin A-like lectins/glucanases"/>
    <property type="match status" value="1"/>
</dbReference>
<keyword evidence="4" id="KW-1015">Disulfide bond</keyword>
<evidence type="ECO:0000256" key="2">
    <source>
        <dbReference type="ARBA" id="ARBA00022729"/>
    </source>
</evidence>
<dbReference type="GO" id="GO:0009055">
    <property type="term" value="F:electron transfer activity"/>
    <property type="evidence" value="ECO:0007669"/>
    <property type="project" value="InterPro"/>
</dbReference>
<evidence type="ECO:0000313" key="10">
    <source>
        <dbReference type="Proteomes" id="UP000319557"/>
    </source>
</evidence>
<protein>
    <submittedName>
        <fullName evidence="9">Planctomycete cytochrome C</fullName>
    </submittedName>
</protein>
<evidence type="ECO:0000256" key="7">
    <source>
        <dbReference type="SAM" id="SignalP"/>
    </source>
</evidence>
<dbReference type="Pfam" id="PF07583">
    <property type="entry name" value="PSCyt2"/>
    <property type="match status" value="1"/>
</dbReference>
<keyword evidence="6" id="KW-0175">Coiled coil</keyword>
<keyword evidence="3 5" id="KW-0408">Iron</keyword>
<feature type="chain" id="PRO_5022179848" evidence="7">
    <location>
        <begin position="17"/>
        <end position="1045"/>
    </location>
</feature>
<feature type="coiled-coil region" evidence="6">
    <location>
        <begin position="413"/>
        <end position="469"/>
    </location>
</feature>
<dbReference type="RefSeq" id="WP_145347897.1">
    <property type="nucleotide sequence ID" value="NZ_CP036261.1"/>
</dbReference>
<keyword evidence="1 5" id="KW-0479">Metal-binding</keyword>
<dbReference type="Proteomes" id="UP000319557">
    <property type="component" value="Chromosome"/>
</dbReference>
<name>A0A517M536_9BACT</name>
<keyword evidence="5" id="KW-0349">Heme</keyword>
<dbReference type="Gene3D" id="2.60.120.200">
    <property type="match status" value="1"/>
</dbReference>
<dbReference type="InterPro" id="IPR011444">
    <property type="entry name" value="DUF1549"/>
</dbReference>
<organism evidence="9 10">
    <name type="scientific">Rosistilla ulvae</name>
    <dbReference type="NCBI Taxonomy" id="1930277"/>
    <lineage>
        <taxon>Bacteria</taxon>
        <taxon>Pseudomonadati</taxon>
        <taxon>Planctomycetota</taxon>
        <taxon>Planctomycetia</taxon>
        <taxon>Pirellulales</taxon>
        <taxon>Pirellulaceae</taxon>
        <taxon>Rosistilla</taxon>
    </lineage>
</organism>
<feature type="domain" description="Cytochrome c" evidence="8">
    <location>
        <begin position="33"/>
        <end position="132"/>
    </location>
</feature>
<dbReference type="InterPro" id="IPR006558">
    <property type="entry name" value="LamG-like"/>
</dbReference>
<dbReference type="InterPro" id="IPR009056">
    <property type="entry name" value="Cyt_c-like_dom"/>
</dbReference>
<accession>A0A517M536</accession>
<keyword evidence="2 7" id="KW-0732">Signal</keyword>